<dbReference type="EMBL" id="CP069127">
    <property type="protein sequence ID" value="QRG68579.1"/>
    <property type="molecule type" value="Genomic_DNA"/>
</dbReference>
<dbReference type="Gene3D" id="4.10.280.10">
    <property type="entry name" value="Helix-loop-helix DNA-binding domain"/>
    <property type="match status" value="1"/>
</dbReference>
<protein>
    <submittedName>
        <fullName evidence="1">Aspartyl-phosphate phosphatase Spo0E family protein</fullName>
    </submittedName>
</protein>
<proteinExistence type="predicted"/>
<dbReference type="RefSeq" id="WP_203355579.1">
    <property type="nucleotide sequence ID" value="NZ_CP069127.1"/>
</dbReference>
<accession>A0ABX7FS99</accession>
<dbReference type="Pfam" id="PF09388">
    <property type="entry name" value="SpoOE-like"/>
    <property type="match status" value="1"/>
</dbReference>
<dbReference type="InterPro" id="IPR037208">
    <property type="entry name" value="Spo0E-like_sf"/>
</dbReference>
<evidence type="ECO:0000313" key="2">
    <source>
        <dbReference type="Proteomes" id="UP000596248"/>
    </source>
</evidence>
<dbReference type="SUPFAM" id="SSF140500">
    <property type="entry name" value="BAS1536-like"/>
    <property type="match status" value="1"/>
</dbReference>
<dbReference type="Proteomes" id="UP000596248">
    <property type="component" value="Chromosome"/>
</dbReference>
<gene>
    <name evidence="1" type="ORF">JNE38_05345</name>
</gene>
<dbReference type="InterPro" id="IPR036638">
    <property type="entry name" value="HLH_DNA-bd_sf"/>
</dbReference>
<name>A0ABX7FS99_BRECH</name>
<reference evidence="1 2" key="1">
    <citation type="submission" date="2021-01" db="EMBL/GenBank/DDBJ databases">
        <title>Identification of strong promoters based on the transcriptome of Brevibacillus choshinensis.</title>
        <authorList>
            <person name="Yao D."/>
            <person name="Zhang K."/>
            <person name="Wu J."/>
        </authorList>
    </citation>
    <scope>NUCLEOTIDE SEQUENCE [LARGE SCALE GENOMIC DNA]</scope>
    <source>
        <strain evidence="1 2">HPD31-SP3</strain>
    </source>
</reference>
<sequence>MNTEKELLIEQIEIIRAELNTMAKDYNLTDSIVISLSQQLDTLLNRYYRLT</sequence>
<keyword evidence="2" id="KW-1185">Reference proteome</keyword>
<evidence type="ECO:0000313" key="1">
    <source>
        <dbReference type="EMBL" id="QRG68579.1"/>
    </source>
</evidence>
<dbReference type="InterPro" id="IPR018540">
    <property type="entry name" value="Spo0E-like"/>
</dbReference>
<organism evidence="1 2">
    <name type="scientific">Brevibacillus choshinensis</name>
    <dbReference type="NCBI Taxonomy" id="54911"/>
    <lineage>
        <taxon>Bacteria</taxon>
        <taxon>Bacillati</taxon>
        <taxon>Bacillota</taxon>
        <taxon>Bacilli</taxon>
        <taxon>Bacillales</taxon>
        <taxon>Paenibacillaceae</taxon>
        <taxon>Brevibacillus</taxon>
    </lineage>
</organism>